<dbReference type="Pfam" id="PF23341">
    <property type="entry name" value="PEP5_VPS11_N"/>
    <property type="match status" value="1"/>
</dbReference>
<dbReference type="SUPFAM" id="SSF48371">
    <property type="entry name" value="ARM repeat"/>
    <property type="match status" value="1"/>
</dbReference>
<dbReference type="InterPro" id="IPR016024">
    <property type="entry name" value="ARM-type_fold"/>
</dbReference>
<dbReference type="Proteomes" id="UP001338125">
    <property type="component" value="Unassembled WGS sequence"/>
</dbReference>
<dbReference type="PIRSF" id="PIRSF007860">
    <property type="entry name" value="VPS11"/>
    <property type="match status" value="1"/>
</dbReference>
<evidence type="ECO:0000256" key="12">
    <source>
        <dbReference type="SAM" id="MobiDB-lite"/>
    </source>
</evidence>
<dbReference type="EMBL" id="JAVFKD010000001">
    <property type="protein sequence ID" value="KAK5997752.1"/>
    <property type="molecule type" value="Genomic_DNA"/>
</dbReference>
<dbReference type="PANTHER" id="PTHR23323:SF24">
    <property type="entry name" value="VACUOLAR PROTEIN SORTING-ASSOCIATED PROTEIN 11 HOMOLOG"/>
    <property type="match status" value="1"/>
</dbReference>
<evidence type="ECO:0000256" key="1">
    <source>
        <dbReference type="ARBA" id="ARBA00007070"/>
    </source>
</evidence>
<dbReference type="Pfam" id="PF23356">
    <property type="entry name" value="TPR_PEP5_VPS11"/>
    <property type="match status" value="2"/>
</dbReference>
<comment type="caution">
    <text evidence="14">The sequence shown here is derived from an EMBL/GenBank/DDBJ whole genome shotgun (WGS) entry which is preliminary data.</text>
</comment>
<dbReference type="InterPro" id="IPR016528">
    <property type="entry name" value="VPS11"/>
</dbReference>
<evidence type="ECO:0000256" key="9">
    <source>
        <dbReference type="PIRNR" id="PIRNR007860"/>
    </source>
</evidence>
<organism evidence="14 15">
    <name type="scientific">Cladobotryum mycophilum</name>
    <dbReference type="NCBI Taxonomy" id="491253"/>
    <lineage>
        <taxon>Eukaryota</taxon>
        <taxon>Fungi</taxon>
        <taxon>Dikarya</taxon>
        <taxon>Ascomycota</taxon>
        <taxon>Pezizomycotina</taxon>
        <taxon>Sordariomycetes</taxon>
        <taxon>Hypocreomycetidae</taxon>
        <taxon>Hypocreales</taxon>
        <taxon>Hypocreaceae</taxon>
        <taxon>Cladobotryum</taxon>
    </lineage>
</organism>
<dbReference type="EC" id="2.3.2.27" evidence="9"/>
<feature type="domain" description="RING-type" evidence="13">
    <location>
        <begin position="884"/>
        <end position="923"/>
    </location>
</feature>
<evidence type="ECO:0000256" key="6">
    <source>
        <dbReference type="ARBA" id="ARBA00022927"/>
    </source>
</evidence>
<dbReference type="CDD" id="cd16688">
    <property type="entry name" value="RING-H2_Vps11"/>
    <property type="match status" value="1"/>
</dbReference>
<evidence type="ECO:0000256" key="3">
    <source>
        <dbReference type="ARBA" id="ARBA00022723"/>
    </source>
</evidence>
<evidence type="ECO:0000313" key="15">
    <source>
        <dbReference type="Proteomes" id="UP001338125"/>
    </source>
</evidence>
<name>A0ABR0T012_9HYPO</name>
<evidence type="ECO:0000256" key="7">
    <source>
        <dbReference type="ARBA" id="ARBA00023136"/>
    </source>
</evidence>
<dbReference type="InterPro" id="IPR024763">
    <property type="entry name" value="VPS11_C"/>
</dbReference>
<reference evidence="14 15" key="1">
    <citation type="submission" date="2024-01" db="EMBL/GenBank/DDBJ databases">
        <title>Complete genome of Cladobotryum mycophilum ATHUM6906.</title>
        <authorList>
            <person name="Christinaki A.C."/>
            <person name="Myridakis A.I."/>
            <person name="Kouvelis V.N."/>
        </authorList>
    </citation>
    <scope>NUCLEOTIDE SEQUENCE [LARGE SCALE GENOMIC DNA]</scope>
    <source>
        <strain evidence="14 15">ATHUM6906</strain>
    </source>
</reference>
<dbReference type="Pfam" id="PF12451">
    <property type="entry name" value="VPS11_C"/>
    <property type="match status" value="1"/>
</dbReference>
<accession>A0ABR0T012</accession>
<keyword evidence="2 9" id="KW-0813">Transport</keyword>
<evidence type="ECO:0000259" key="13">
    <source>
        <dbReference type="PROSITE" id="PS50089"/>
    </source>
</evidence>
<dbReference type="InterPro" id="IPR015943">
    <property type="entry name" value="WD40/YVTN_repeat-like_dom_sf"/>
</dbReference>
<dbReference type="InterPro" id="IPR057307">
    <property type="entry name" value="PEP5_VPS11_N"/>
</dbReference>
<feature type="repeat" description="CHCR" evidence="11">
    <location>
        <begin position="405"/>
        <end position="553"/>
    </location>
</feature>
<dbReference type="Gene3D" id="2.130.10.10">
    <property type="entry name" value="YVTN repeat-like/Quinoprotein amine dehydrogenase"/>
    <property type="match status" value="1"/>
</dbReference>
<evidence type="ECO:0000256" key="10">
    <source>
        <dbReference type="PROSITE-ProRule" id="PRU00175"/>
    </source>
</evidence>
<dbReference type="InterPro" id="IPR000547">
    <property type="entry name" value="Clathrin_H-chain/VPS_repeat"/>
</dbReference>
<comment type="subunit">
    <text evidence="9">Component of the homotypic vacuole fusion and vacuole protein sorting (HOPS) complex. Component of the class C core vacuole/endosome tethering (CORVET) complex.</text>
</comment>
<comment type="catalytic activity">
    <reaction evidence="9">
        <text>S-ubiquitinyl-[E2 ubiquitin-conjugating enzyme]-L-cysteine + [acceptor protein]-L-lysine = [E2 ubiquitin-conjugating enzyme]-L-cysteine + N(6)-ubiquitinyl-[acceptor protein]-L-lysine.</text>
        <dbReference type="EC" id="2.3.2.27"/>
    </reaction>
</comment>
<keyword evidence="3" id="KW-0479">Metal-binding</keyword>
<keyword evidence="7 9" id="KW-0472">Membrane</keyword>
<dbReference type="SUPFAM" id="SSF50978">
    <property type="entry name" value="WD40 repeat-like"/>
    <property type="match status" value="1"/>
</dbReference>
<keyword evidence="15" id="KW-1185">Reference proteome</keyword>
<dbReference type="InterPro" id="IPR036322">
    <property type="entry name" value="WD40_repeat_dom_sf"/>
</dbReference>
<protein>
    <recommendedName>
        <fullName evidence="9">E3 ubiquitin-protein ligase PEP5</fullName>
        <ecNumber evidence="9">2.3.2.27</ecNumber>
    </recommendedName>
</protein>
<gene>
    <name evidence="14" type="ORF">PT974_00109</name>
</gene>
<keyword evidence="6 9" id="KW-0653">Protein transport</keyword>
<dbReference type="InterPro" id="IPR011990">
    <property type="entry name" value="TPR-like_helical_dom_sf"/>
</dbReference>
<feature type="region of interest" description="Disordered" evidence="12">
    <location>
        <begin position="611"/>
        <end position="633"/>
    </location>
</feature>
<evidence type="ECO:0000313" key="14">
    <source>
        <dbReference type="EMBL" id="KAK5997752.1"/>
    </source>
</evidence>
<keyword evidence="9" id="KW-0833">Ubl conjugation pathway</keyword>
<keyword evidence="5" id="KW-0862">Zinc</keyword>
<dbReference type="InterPro" id="IPR057308">
    <property type="entry name" value="CHCR_PEP5_VPS11"/>
</dbReference>
<proteinExistence type="inferred from homology"/>
<evidence type="ECO:0000256" key="11">
    <source>
        <dbReference type="PROSITE-ProRule" id="PRU01006"/>
    </source>
</evidence>
<evidence type="ECO:0000256" key="8">
    <source>
        <dbReference type="ARBA" id="ARBA00029433"/>
    </source>
</evidence>
<comment type="subcellular location">
    <subcellularLocation>
        <location evidence="8">Endomembrane system</location>
        <topology evidence="8">Peripheral membrane protein</topology>
        <orientation evidence="8">Cytoplasmic side</orientation>
    </subcellularLocation>
    <subcellularLocation>
        <location evidence="9">Vacuole membrane</location>
        <topology evidence="9">Peripheral membrane protein</topology>
        <orientation evidence="9">Cytoplasmic side</orientation>
    </subcellularLocation>
</comment>
<evidence type="ECO:0000256" key="5">
    <source>
        <dbReference type="ARBA" id="ARBA00022833"/>
    </source>
</evidence>
<dbReference type="Pfam" id="PF17122">
    <property type="entry name" value="zf-C3H2C3"/>
    <property type="match status" value="1"/>
</dbReference>
<dbReference type="SMART" id="SM00299">
    <property type="entry name" value="CLH"/>
    <property type="match status" value="1"/>
</dbReference>
<evidence type="ECO:0000256" key="4">
    <source>
        <dbReference type="ARBA" id="ARBA00022771"/>
    </source>
</evidence>
<dbReference type="InterPro" id="IPR001841">
    <property type="entry name" value="Znf_RING"/>
</dbReference>
<dbReference type="PROSITE" id="PS50236">
    <property type="entry name" value="CHCR"/>
    <property type="match status" value="1"/>
</dbReference>
<dbReference type="PROSITE" id="PS50089">
    <property type="entry name" value="ZF_RING_2"/>
    <property type="match status" value="1"/>
</dbReference>
<keyword evidence="9" id="KW-0926">Vacuole</keyword>
<keyword evidence="4 10" id="KW-0863">Zinc-finger</keyword>
<comment type="similarity">
    <text evidence="1 9">Belongs to the VPS11 family.</text>
</comment>
<dbReference type="Gene3D" id="1.25.40.10">
    <property type="entry name" value="Tetratricopeptide repeat domain"/>
    <property type="match status" value="1"/>
</dbReference>
<evidence type="ECO:0000256" key="2">
    <source>
        <dbReference type="ARBA" id="ARBA00022448"/>
    </source>
</evidence>
<dbReference type="PANTHER" id="PTHR23323">
    <property type="entry name" value="VACUOLAR PROTEIN SORTING-ASSOCIATED PROTEIN"/>
    <property type="match status" value="1"/>
</dbReference>
<sequence>MAISWKSFDFFDVSQVSLPDEETHHLFENNEVSSVCAGSDSLFLGSNDGYVSIISKSWKVAKKFQAHETGQITHMRQVEGTSVLVTVAEDLSGEPVLKAWALDKLVKKTNMPTCLSTLTISNGRRQYPISAFAALDDLTQIAVGFANGAVTVIRGDLVHDLGTKQRIVYESEEPVTGVQLATHESSTTLFVSTTSKILRLGLSKRGQGLPPKVIEDSGSAAGCMTLDPKTGDVVVARDDAIYTYRLDGRGQPRAYESPKRLISIYKNYIALACPPSGGSSRDPDAMRRRFGGVTAEGLFNVSSFVLLETDLRVIGHTETLISPVRFIFEVWGDLFTITEEGKIYRYHEKGLPQRLELLYQRNMFPLAIELAQNAGMDNDQQSLIYRRFGDHLYQKADYDGAMHQYIRAIDATEPSQVIRKFLDTQRIHNLIQYLEQLHDHRRATADHTTLLLNCYAKLKDIKKLEKFIMSPGDLKFDLDTAIAMCRQGGYYHQAAYLAKKHGETELVVDILIEDSKSYDDALDYIWHQDPEIAYPCLQKYARVLIEHCPKDATKLFVDYYTGNYRPRKTVIPVVTSEVAMGGGFGAGAASAVQNLTNLLTLPSYISPSNGTPGAAANAKQDAALTADEDDYPPPKYNAPPPRTAFSSFIDHPDEFIEFLEACLEEEDLKALHSTDLYTTLFEMYLYKSNEKKGQEQKEEWEAKAKKLIEGDHVPMESSNVLLLSHLSNFQDGTVLVKEQAGLLFDIFRSYTSAKDTRGAMKALRKYGPDEPQLYPAALAYLTSDPRVLEEAGPDELSAVLAKIDKDGLMAPLQVVQTLVGQSGGGGVATMGMIKPYLHQTITRERKEIASNRHRISTLRTDTDKRRSELSDLGTKPAVFQATRCSDCGQGLDLPAVHFLCKHSFHQRCLRGGGKEDEVECPKCAPENEVIRKMREGQKERAERHELFKSDLEGADDRFATISEWFSRGVMDVQSSEQAS</sequence>
<keyword evidence="9" id="KW-0808">Transferase</keyword>